<evidence type="ECO:0000313" key="1">
    <source>
        <dbReference type="EMBL" id="PIC15838.1"/>
    </source>
</evidence>
<protein>
    <recommendedName>
        <fullName evidence="3">DUF38 domain-containing protein</fullName>
    </recommendedName>
</protein>
<dbReference type="Proteomes" id="UP000230233">
    <property type="component" value="Chromosome X"/>
</dbReference>
<name>A0A2G5SLC7_9PELO</name>
<comment type="caution">
    <text evidence="1">The sequence shown here is derived from an EMBL/GenBank/DDBJ whole genome shotgun (WGS) entry which is preliminary data.</text>
</comment>
<evidence type="ECO:0000313" key="2">
    <source>
        <dbReference type="Proteomes" id="UP000230233"/>
    </source>
</evidence>
<dbReference type="EMBL" id="PDUG01000006">
    <property type="protein sequence ID" value="PIC15838.1"/>
    <property type="molecule type" value="Genomic_DNA"/>
</dbReference>
<proteinExistence type="predicted"/>
<organism evidence="1 2">
    <name type="scientific">Caenorhabditis nigoni</name>
    <dbReference type="NCBI Taxonomy" id="1611254"/>
    <lineage>
        <taxon>Eukaryota</taxon>
        <taxon>Metazoa</taxon>
        <taxon>Ecdysozoa</taxon>
        <taxon>Nematoda</taxon>
        <taxon>Chromadorea</taxon>
        <taxon>Rhabditida</taxon>
        <taxon>Rhabditina</taxon>
        <taxon>Rhabditomorpha</taxon>
        <taxon>Rhabditoidea</taxon>
        <taxon>Rhabditidae</taxon>
        <taxon>Peloderinae</taxon>
        <taxon>Caenorhabditis</taxon>
    </lineage>
</organism>
<accession>A0A2G5SLC7</accession>
<sequence length="357" mass="41807">MNLLKFNPQVLKSVKVENKKFQGVFICNLHDLEQWKNLEALEIVPMVPADANEDYFLAMDDFKVTLSSARNYEITSLAKKFQNKQPRRDVFRMITCTTLVPENLAVFRNILFVDPFLMSLKGTEMKRINGKSRLLTSLVKPTSFLSTIPSAVRFSNPGKKSILYFLFELNDLGSRESYQKFVYYQNVEHIITIANTCTKINEELRITKDRIRLICCPDQTEYLQWMITKKYSGRTEAFVEVPKSNRKDSQLDQDKIRSLKKVKESFNLINQLREDRRPRFYDCQACLYTFAMFLKPRDLVEMLLEQWSQHGMEIAYPNVEWMVQDNLEMYPFTVGFAGNTSKGKNLNDAVKRVQLKK</sequence>
<reference evidence="2" key="1">
    <citation type="submission" date="2017-10" db="EMBL/GenBank/DDBJ databases">
        <title>Rapid genome shrinkage in a self-fertile nematode reveals novel sperm competition proteins.</title>
        <authorList>
            <person name="Yin D."/>
            <person name="Schwarz E.M."/>
            <person name="Thomas C.G."/>
            <person name="Felde R.L."/>
            <person name="Korf I.F."/>
            <person name="Cutter A.D."/>
            <person name="Schartner C.M."/>
            <person name="Ralston E.J."/>
            <person name="Meyer B.J."/>
            <person name="Haag E.S."/>
        </authorList>
    </citation>
    <scope>NUCLEOTIDE SEQUENCE [LARGE SCALE GENOMIC DNA]</scope>
    <source>
        <strain evidence="2">JU1422</strain>
    </source>
</reference>
<keyword evidence="2" id="KW-1185">Reference proteome</keyword>
<dbReference type="AlphaFoldDB" id="A0A2G5SLC7"/>
<evidence type="ECO:0008006" key="3">
    <source>
        <dbReference type="Google" id="ProtNLM"/>
    </source>
</evidence>
<gene>
    <name evidence="1" type="primary">Cnig_chr_X.g22662</name>
    <name evidence="1" type="ORF">B9Z55_022662</name>
</gene>